<organism evidence="5 6">
    <name type="scientific">Embleya hyalina</name>
    <dbReference type="NCBI Taxonomy" id="516124"/>
    <lineage>
        <taxon>Bacteria</taxon>
        <taxon>Bacillati</taxon>
        <taxon>Actinomycetota</taxon>
        <taxon>Actinomycetes</taxon>
        <taxon>Kitasatosporales</taxon>
        <taxon>Streptomycetaceae</taxon>
        <taxon>Embleya</taxon>
    </lineage>
</organism>
<protein>
    <submittedName>
        <fullName evidence="5">AraC family transcriptional regulator</fullName>
    </submittedName>
</protein>
<evidence type="ECO:0000256" key="2">
    <source>
        <dbReference type="ARBA" id="ARBA00023125"/>
    </source>
</evidence>
<dbReference type="InterPro" id="IPR009057">
    <property type="entry name" value="Homeodomain-like_sf"/>
</dbReference>
<dbReference type="Gene3D" id="1.10.10.60">
    <property type="entry name" value="Homeodomain-like"/>
    <property type="match status" value="1"/>
</dbReference>
<keyword evidence="1" id="KW-0805">Transcription regulation</keyword>
<comment type="caution">
    <text evidence="5">The sequence shown here is derived from an EMBL/GenBank/DDBJ whole genome shotgun (WGS) entry which is preliminary data.</text>
</comment>
<keyword evidence="3" id="KW-0804">Transcription</keyword>
<dbReference type="PROSITE" id="PS01124">
    <property type="entry name" value="HTH_ARAC_FAMILY_2"/>
    <property type="match status" value="1"/>
</dbReference>
<keyword evidence="6" id="KW-1185">Reference proteome</keyword>
<dbReference type="SMART" id="SM00342">
    <property type="entry name" value="HTH_ARAC"/>
    <property type="match status" value="1"/>
</dbReference>
<dbReference type="PANTHER" id="PTHR46796">
    <property type="entry name" value="HTH-TYPE TRANSCRIPTIONAL ACTIVATOR RHAS-RELATED"/>
    <property type="match status" value="1"/>
</dbReference>
<dbReference type="RefSeq" id="WP_160161510.1">
    <property type="nucleotide sequence ID" value="NZ_BIFH01000022.1"/>
</dbReference>
<feature type="domain" description="HTH araC/xylS-type" evidence="4">
    <location>
        <begin position="175"/>
        <end position="276"/>
    </location>
</feature>
<sequence>MQYPVPSDTNWSVLPAIGIVGMRNVRISADRHPCGSELADVIDRFWTVRWKVPPGEQGSAVFIGHPETNLVLGSGRVSAYGVQRKRLTVRFSGTGSAFGMAFRPGAALGLLGGTAVQYTDRSRPLAESWGTAEVRRFEEALRAATDTGSRIAVVERHVRARLRMSHGEERDQGLSRVEEIVDMMRDEQSITRVSEVCRHSHLSTRSLQRLFRHYLGISPKWLLRQYRLQTAAARLAAGLPQRWTEIAVDLGYFDESHFARDFTQIVGVTPSSYARNRVRASTAAATAERAA</sequence>
<dbReference type="InterPro" id="IPR050204">
    <property type="entry name" value="AraC_XylS_family_regulators"/>
</dbReference>
<accession>A0A401YQQ6</accession>
<dbReference type="OrthoDB" id="2559672at2"/>
<reference evidence="5 6" key="1">
    <citation type="submission" date="2018-12" db="EMBL/GenBank/DDBJ databases">
        <title>Draft genome sequence of Embleya hyalina NBRC 13850T.</title>
        <authorList>
            <person name="Komaki H."/>
            <person name="Hosoyama A."/>
            <person name="Kimura A."/>
            <person name="Ichikawa N."/>
            <person name="Tamura T."/>
        </authorList>
    </citation>
    <scope>NUCLEOTIDE SEQUENCE [LARGE SCALE GENOMIC DNA]</scope>
    <source>
        <strain evidence="5 6">NBRC 13850</strain>
    </source>
</reference>
<dbReference type="InterPro" id="IPR046532">
    <property type="entry name" value="DUF6597"/>
</dbReference>
<dbReference type="GO" id="GO:0043565">
    <property type="term" value="F:sequence-specific DNA binding"/>
    <property type="evidence" value="ECO:0007669"/>
    <property type="project" value="InterPro"/>
</dbReference>
<dbReference type="Pfam" id="PF12833">
    <property type="entry name" value="HTH_18"/>
    <property type="match status" value="1"/>
</dbReference>
<keyword evidence="2" id="KW-0238">DNA-binding</keyword>
<dbReference type="AlphaFoldDB" id="A0A401YQQ6"/>
<name>A0A401YQQ6_9ACTN</name>
<evidence type="ECO:0000256" key="1">
    <source>
        <dbReference type="ARBA" id="ARBA00023015"/>
    </source>
</evidence>
<proteinExistence type="predicted"/>
<dbReference type="SUPFAM" id="SSF46689">
    <property type="entry name" value="Homeodomain-like"/>
    <property type="match status" value="1"/>
</dbReference>
<dbReference type="InterPro" id="IPR018060">
    <property type="entry name" value="HTH_AraC"/>
</dbReference>
<dbReference type="Pfam" id="PF20240">
    <property type="entry name" value="DUF6597"/>
    <property type="match status" value="1"/>
</dbReference>
<dbReference type="Proteomes" id="UP000286931">
    <property type="component" value="Unassembled WGS sequence"/>
</dbReference>
<evidence type="ECO:0000313" key="5">
    <source>
        <dbReference type="EMBL" id="GCD96923.1"/>
    </source>
</evidence>
<evidence type="ECO:0000256" key="3">
    <source>
        <dbReference type="ARBA" id="ARBA00023163"/>
    </source>
</evidence>
<dbReference type="GO" id="GO:0003700">
    <property type="term" value="F:DNA-binding transcription factor activity"/>
    <property type="evidence" value="ECO:0007669"/>
    <property type="project" value="InterPro"/>
</dbReference>
<gene>
    <name evidence="5" type="ORF">EHYA_04610</name>
</gene>
<evidence type="ECO:0000313" key="6">
    <source>
        <dbReference type="Proteomes" id="UP000286931"/>
    </source>
</evidence>
<dbReference type="EMBL" id="BIFH01000022">
    <property type="protein sequence ID" value="GCD96923.1"/>
    <property type="molecule type" value="Genomic_DNA"/>
</dbReference>
<evidence type="ECO:0000259" key="4">
    <source>
        <dbReference type="PROSITE" id="PS01124"/>
    </source>
</evidence>